<organism evidence="2 3">
    <name type="scientific">Somion occarium</name>
    <dbReference type="NCBI Taxonomy" id="3059160"/>
    <lineage>
        <taxon>Eukaryota</taxon>
        <taxon>Fungi</taxon>
        <taxon>Dikarya</taxon>
        <taxon>Basidiomycota</taxon>
        <taxon>Agaricomycotina</taxon>
        <taxon>Agaricomycetes</taxon>
        <taxon>Polyporales</taxon>
        <taxon>Cerrenaceae</taxon>
        <taxon>Somion</taxon>
    </lineage>
</organism>
<keyword evidence="3" id="KW-1185">Reference proteome</keyword>
<protein>
    <submittedName>
        <fullName evidence="2">Uncharacterized protein</fullName>
    </submittedName>
</protein>
<sequence>MAQLKFFILSALVMLSSVVASPVLDAVIAREGDKAAAWRRGQDMRG</sequence>
<feature type="signal peptide" evidence="1">
    <location>
        <begin position="1"/>
        <end position="20"/>
    </location>
</feature>
<evidence type="ECO:0000313" key="2">
    <source>
        <dbReference type="EMBL" id="CAL1715784.1"/>
    </source>
</evidence>
<dbReference type="EMBL" id="OZ037952">
    <property type="protein sequence ID" value="CAL1715784.1"/>
    <property type="molecule type" value="Genomic_DNA"/>
</dbReference>
<evidence type="ECO:0000256" key="1">
    <source>
        <dbReference type="SAM" id="SignalP"/>
    </source>
</evidence>
<accession>A0ABP1E999</accession>
<keyword evidence="1" id="KW-0732">Signal</keyword>
<evidence type="ECO:0000313" key="3">
    <source>
        <dbReference type="Proteomes" id="UP001497453"/>
    </source>
</evidence>
<gene>
    <name evidence="2" type="ORF">GFSPODELE1_LOCUS10429</name>
</gene>
<dbReference type="Proteomes" id="UP001497453">
    <property type="component" value="Chromosome 9"/>
</dbReference>
<name>A0ABP1E999_9APHY</name>
<feature type="chain" id="PRO_5046413810" evidence="1">
    <location>
        <begin position="21"/>
        <end position="46"/>
    </location>
</feature>
<proteinExistence type="predicted"/>
<reference evidence="3" key="1">
    <citation type="submission" date="2024-04" db="EMBL/GenBank/DDBJ databases">
        <authorList>
            <person name="Shaw F."/>
            <person name="Minotto A."/>
        </authorList>
    </citation>
    <scope>NUCLEOTIDE SEQUENCE [LARGE SCALE GENOMIC DNA]</scope>
</reference>